<dbReference type="EMBL" id="ACFC01000019">
    <property type="protein sequence ID" value="EEE04042.1"/>
    <property type="molecule type" value="Genomic_DNA"/>
</dbReference>
<evidence type="ECO:0000256" key="1">
    <source>
        <dbReference type="SAM" id="MobiDB-lite"/>
    </source>
</evidence>
<evidence type="ECO:0000313" key="3">
    <source>
        <dbReference type="Proteomes" id="UP000004535"/>
    </source>
</evidence>
<gene>
    <name evidence="2" type="ORF">BURMUCGD2_1471</name>
</gene>
<proteinExistence type="predicted"/>
<dbReference type="Proteomes" id="UP000004535">
    <property type="component" value="Unassembled WGS sequence"/>
</dbReference>
<name>B9BZ16_9BURK</name>
<evidence type="ECO:0000313" key="2">
    <source>
        <dbReference type="EMBL" id="EEE04042.1"/>
    </source>
</evidence>
<comment type="caution">
    <text evidence="2">The sequence shown here is derived from an EMBL/GenBank/DDBJ whole genome shotgun (WGS) entry which is preliminary data.</text>
</comment>
<organism evidence="2 3">
    <name type="scientific">Burkholderia multivorans CGD2</name>
    <dbReference type="NCBI Taxonomy" id="513052"/>
    <lineage>
        <taxon>Bacteria</taxon>
        <taxon>Pseudomonadati</taxon>
        <taxon>Pseudomonadota</taxon>
        <taxon>Betaproteobacteria</taxon>
        <taxon>Burkholderiales</taxon>
        <taxon>Burkholderiaceae</taxon>
        <taxon>Burkholderia</taxon>
        <taxon>Burkholderia cepacia complex</taxon>
    </lineage>
</organism>
<reference evidence="2 3" key="1">
    <citation type="journal article" date="2012" name="J. Bacteriol.">
        <title>Draft Genome Sequence Determination for Cystic Fibrosis and Chronic Granulomatous Disease Burkholderia multivorans Isolates.</title>
        <authorList>
            <person name="Varga J.J."/>
            <person name="Losada L."/>
            <person name="Zelazny A.M."/>
            <person name="Brinkac L."/>
            <person name="Harkins D."/>
            <person name="Radune D."/>
            <person name="Hostetler J."/>
            <person name="Sampaio E.P."/>
            <person name="Ronning C.M."/>
            <person name="Nierman W.C."/>
            <person name="Greenberg D.E."/>
            <person name="Holland S.M."/>
            <person name="Goldberg J.B."/>
        </authorList>
    </citation>
    <scope>NUCLEOTIDE SEQUENCE [LARGE SCALE GENOMIC DNA]</scope>
    <source>
        <strain evidence="2 3">CGD2</strain>
    </source>
</reference>
<protein>
    <submittedName>
        <fullName evidence="2">Uncharacterized protein</fullName>
    </submittedName>
</protein>
<sequence>MRAGFLPAAARRPPRERRSPRASPIAHRVRAAHPTLPQSRR</sequence>
<dbReference type="AlphaFoldDB" id="B9BZ16"/>
<feature type="region of interest" description="Disordered" evidence="1">
    <location>
        <begin position="1"/>
        <end position="41"/>
    </location>
</feature>
<accession>B9BZ16</accession>